<evidence type="ECO:0000313" key="3">
    <source>
        <dbReference type="EMBL" id="PYH81925.1"/>
    </source>
</evidence>
<dbReference type="RefSeq" id="XP_025492125.1">
    <property type="nucleotide sequence ID" value="XM_025641481.1"/>
</dbReference>
<gene>
    <name evidence="3" type="ORF">BO82DRAFT_70536</name>
</gene>
<evidence type="ECO:0000256" key="2">
    <source>
        <dbReference type="SAM" id="MobiDB-lite"/>
    </source>
</evidence>
<proteinExistence type="predicted"/>
<dbReference type="VEuPathDB" id="FungiDB:BO82DRAFT_70536"/>
<keyword evidence="4" id="KW-1185">Reference proteome</keyword>
<dbReference type="OrthoDB" id="10254988at2759"/>
<feature type="compositionally biased region" description="Low complexity" evidence="2">
    <location>
        <begin position="1"/>
        <end position="14"/>
    </location>
</feature>
<reference evidence="3 4" key="1">
    <citation type="submission" date="2016-12" db="EMBL/GenBank/DDBJ databases">
        <title>The genomes of Aspergillus section Nigri reveals drivers in fungal speciation.</title>
        <authorList>
            <consortium name="DOE Joint Genome Institute"/>
            <person name="Vesth T.C."/>
            <person name="Nybo J."/>
            <person name="Theobald S."/>
            <person name="Brandl J."/>
            <person name="Frisvad J.C."/>
            <person name="Nielsen K.F."/>
            <person name="Lyhne E.K."/>
            <person name="Kogle M.E."/>
            <person name="Kuo A."/>
            <person name="Riley R."/>
            <person name="Clum A."/>
            <person name="Nolan M."/>
            <person name="Lipzen A."/>
            <person name="Salamov A."/>
            <person name="Henrissat B."/>
            <person name="Wiebenga A."/>
            <person name="De Vries R.P."/>
            <person name="Grigoriev I.V."/>
            <person name="Mortensen U.H."/>
            <person name="Andersen M.R."/>
            <person name="Baker S.E."/>
        </authorList>
    </citation>
    <scope>NUCLEOTIDE SEQUENCE [LARGE SCALE GENOMIC DNA]</scope>
    <source>
        <strain evidence="3 4">CBS 121591</strain>
    </source>
</reference>
<name>A0A319C916_9EURO</name>
<feature type="compositionally biased region" description="Basic and acidic residues" evidence="2">
    <location>
        <begin position="95"/>
        <end position="106"/>
    </location>
</feature>
<feature type="coiled-coil region" evidence="1">
    <location>
        <begin position="472"/>
        <end position="499"/>
    </location>
</feature>
<dbReference type="GeneID" id="37144223"/>
<feature type="coiled-coil region" evidence="1">
    <location>
        <begin position="288"/>
        <end position="315"/>
    </location>
</feature>
<organism evidence="3 4">
    <name type="scientific">Aspergillus uvarum CBS 121591</name>
    <dbReference type="NCBI Taxonomy" id="1448315"/>
    <lineage>
        <taxon>Eukaryota</taxon>
        <taxon>Fungi</taxon>
        <taxon>Dikarya</taxon>
        <taxon>Ascomycota</taxon>
        <taxon>Pezizomycotina</taxon>
        <taxon>Eurotiomycetes</taxon>
        <taxon>Eurotiomycetidae</taxon>
        <taxon>Eurotiales</taxon>
        <taxon>Aspergillaceae</taxon>
        <taxon>Aspergillus</taxon>
        <taxon>Aspergillus subgen. Circumdati</taxon>
    </lineage>
</organism>
<evidence type="ECO:0000256" key="1">
    <source>
        <dbReference type="SAM" id="Coils"/>
    </source>
</evidence>
<protein>
    <submittedName>
        <fullName evidence="3">Uncharacterized protein</fullName>
    </submittedName>
</protein>
<feature type="region of interest" description="Disordered" evidence="2">
    <location>
        <begin position="539"/>
        <end position="578"/>
    </location>
</feature>
<dbReference type="STRING" id="1448315.A0A319C916"/>
<feature type="region of interest" description="Disordered" evidence="2">
    <location>
        <begin position="1"/>
        <end position="120"/>
    </location>
</feature>
<feature type="coiled-coil region" evidence="1">
    <location>
        <begin position="141"/>
        <end position="221"/>
    </location>
</feature>
<dbReference type="AlphaFoldDB" id="A0A319C916"/>
<feature type="compositionally biased region" description="Polar residues" evidence="2">
    <location>
        <begin position="43"/>
        <end position="57"/>
    </location>
</feature>
<sequence length="578" mass="64877">MSGSSASLRSSQSDYSHDSSDSLPPNPPMLRQKPSNLPRRTPRLSQQPPTKPGLSQTRRLSNRLDSVRRRVSSVQEHHQAHSENTGQSSPPQHSRPNEQDRHHDEGLQAGTEGPSFDGLIRCLPDKWNEVQASRREDGQKIASLQQVLQEERERNRELQARLAECEDSTARERQARREETKALQDQIVQLENKLGNAVRTLTEAEIKGARLQKKADLLQVQVTKQNDLLSTYDALRSKHNVLSSKYDELLSKHNDLQKDFAEIKEWETSATNAANEERETSAELQTLNNSLEEGLRVARARIETLTEEKAELAQNKEMTTLLANNFHVLKAQIASLQQITETIGNPRVSVVENKIEREVQANEAFRAFATSRLQSMNERTETLAAYPEEKILPILKGIQNGTSSNRERLQELASALDRRIQDDLANSLCQRFDSIFECRFGSLESKMNDRNDSDQVLIAVNKLVDALDRLRSLSTVERVEALERQVSSLEDKSSQREMEATHSPSDTAACLWVSIPGSDKSTILKILAQCQQAAAGDIDSPVVAETGELPSPEIRSSAPQREVSGKAAQLSWRRRGKV</sequence>
<keyword evidence="1" id="KW-0175">Coiled coil</keyword>
<evidence type="ECO:0000313" key="4">
    <source>
        <dbReference type="Proteomes" id="UP000248340"/>
    </source>
</evidence>
<dbReference type="EMBL" id="KZ821698">
    <property type="protein sequence ID" value="PYH81925.1"/>
    <property type="molecule type" value="Genomic_DNA"/>
</dbReference>
<dbReference type="Proteomes" id="UP000248340">
    <property type="component" value="Unassembled WGS sequence"/>
</dbReference>
<accession>A0A319C916</accession>
<feature type="compositionally biased region" description="Polar residues" evidence="2">
    <location>
        <begin position="82"/>
        <end position="94"/>
    </location>
</feature>